<dbReference type="InterPro" id="IPR010730">
    <property type="entry name" value="HET"/>
</dbReference>
<proteinExistence type="predicted"/>
<sequence>MTRWHSATCRAPDIKVRGRGPYCKTYGVEPDVQKLIAAKKNDSPFPPCPRDELPGRFNFSWPSTVPYSSPPDSRTTAQLRPNASAPYTACANSGRGQTRGNSSPPNLIYPSRLKVDELRLIVLLASADYTYPMHVDLETHRDYCCPEYEAMSYSWGGENGDSSSCCPLFVGPHWDVLLLTKNWDMLRFLRPWGGSRMVWVDSICINQDDVPEREAQVAKIARIYSECRQAVVYLGADIVKPTAPGQYPPRQQLEDSVERYEVDFFTILKRRYFSRVWIIQ</sequence>
<reference evidence="3" key="2">
    <citation type="submission" date="2023-06" db="EMBL/GenBank/DDBJ databases">
        <authorList>
            <consortium name="Lawrence Berkeley National Laboratory"/>
            <person name="Haridas S."/>
            <person name="Hensen N."/>
            <person name="Bonometti L."/>
            <person name="Westerberg I."/>
            <person name="Brannstrom I.O."/>
            <person name="Guillou S."/>
            <person name="Cros-Aarteil S."/>
            <person name="Calhoun S."/>
            <person name="Kuo A."/>
            <person name="Mondo S."/>
            <person name="Pangilinan J."/>
            <person name="Riley R."/>
            <person name="Labutti K."/>
            <person name="Andreopoulos B."/>
            <person name="Lipzen A."/>
            <person name="Chen C."/>
            <person name="Yanf M."/>
            <person name="Daum C."/>
            <person name="Ng V."/>
            <person name="Clum A."/>
            <person name="Steindorff A."/>
            <person name="Ohm R."/>
            <person name="Martin F."/>
            <person name="Silar P."/>
            <person name="Natvig D."/>
            <person name="Lalanne C."/>
            <person name="Gautier V."/>
            <person name="Ament-Velasquez S.L."/>
            <person name="Kruys A."/>
            <person name="Hutchinson M.I."/>
            <person name="Powell A.J."/>
            <person name="Barry K."/>
            <person name="Miller A.N."/>
            <person name="Grigoriev I.V."/>
            <person name="Debuchy R."/>
            <person name="Gladieux P."/>
            <person name="Thoren M.H."/>
            <person name="Johannesson H."/>
        </authorList>
    </citation>
    <scope>NUCLEOTIDE SEQUENCE</scope>
    <source>
        <strain evidence="3">CBS 955.72</strain>
    </source>
</reference>
<dbReference type="Pfam" id="PF06985">
    <property type="entry name" value="HET"/>
    <property type="match status" value="1"/>
</dbReference>
<feature type="domain" description="Heterokaryon incompatibility" evidence="2">
    <location>
        <begin position="148"/>
        <end position="280"/>
    </location>
</feature>
<evidence type="ECO:0000256" key="1">
    <source>
        <dbReference type="SAM" id="MobiDB-lite"/>
    </source>
</evidence>
<dbReference type="EMBL" id="JAUIQD010000002">
    <property type="protein sequence ID" value="KAK3360705.1"/>
    <property type="molecule type" value="Genomic_DNA"/>
</dbReference>
<evidence type="ECO:0000313" key="3">
    <source>
        <dbReference type="EMBL" id="KAK3360705.1"/>
    </source>
</evidence>
<dbReference type="AlphaFoldDB" id="A0AAJ0HSM1"/>
<dbReference type="Proteomes" id="UP001275084">
    <property type="component" value="Unassembled WGS sequence"/>
</dbReference>
<feature type="compositionally biased region" description="Polar residues" evidence="1">
    <location>
        <begin position="90"/>
        <end position="105"/>
    </location>
</feature>
<dbReference type="PANTHER" id="PTHR24148:SF81">
    <property type="entry name" value="HETEROKARYON INCOMPATIBILITY DOMAIN-CONTAINING PROTEIN"/>
    <property type="match status" value="1"/>
</dbReference>
<keyword evidence="4" id="KW-1185">Reference proteome</keyword>
<name>A0AAJ0HSM1_9PEZI</name>
<feature type="non-terminal residue" evidence="3">
    <location>
        <position position="280"/>
    </location>
</feature>
<comment type="caution">
    <text evidence="3">The sequence shown here is derived from an EMBL/GenBank/DDBJ whole genome shotgun (WGS) entry which is preliminary data.</text>
</comment>
<dbReference type="InterPro" id="IPR052895">
    <property type="entry name" value="HetReg/Transcr_Mod"/>
</dbReference>
<gene>
    <name evidence="3" type="ORF">B0T25DRAFT_440686</name>
</gene>
<protein>
    <submittedName>
        <fullName evidence="3">Heterokaryon incompatibility protein-domain-containing protein</fullName>
    </submittedName>
</protein>
<dbReference type="PANTHER" id="PTHR24148">
    <property type="entry name" value="ANKYRIN REPEAT DOMAIN-CONTAINING PROTEIN 39 HOMOLOG-RELATED"/>
    <property type="match status" value="1"/>
</dbReference>
<evidence type="ECO:0000313" key="4">
    <source>
        <dbReference type="Proteomes" id="UP001275084"/>
    </source>
</evidence>
<evidence type="ECO:0000259" key="2">
    <source>
        <dbReference type="Pfam" id="PF06985"/>
    </source>
</evidence>
<organism evidence="3 4">
    <name type="scientific">Lasiosphaeria hispida</name>
    <dbReference type="NCBI Taxonomy" id="260671"/>
    <lineage>
        <taxon>Eukaryota</taxon>
        <taxon>Fungi</taxon>
        <taxon>Dikarya</taxon>
        <taxon>Ascomycota</taxon>
        <taxon>Pezizomycotina</taxon>
        <taxon>Sordariomycetes</taxon>
        <taxon>Sordariomycetidae</taxon>
        <taxon>Sordariales</taxon>
        <taxon>Lasiosphaeriaceae</taxon>
        <taxon>Lasiosphaeria</taxon>
    </lineage>
</organism>
<accession>A0AAJ0HSM1</accession>
<feature type="region of interest" description="Disordered" evidence="1">
    <location>
        <begin position="87"/>
        <end position="106"/>
    </location>
</feature>
<reference evidence="3" key="1">
    <citation type="journal article" date="2023" name="Mol. Phylogenet. Evol.">
        <title>Genome-scale phylogeny and comparative genomics of the fungal order Sordariales.</title>
        <authorList>
            <person name="Hensen N."/>
            <person name="Bonometti L."/>
            <person name="Westerberg I."/>
            <person name="Brannstrom I.O."/>
            <person name="Guillou S."/>
            <person name="Cros-Aarteil S."/>
            <person name="Calhoun S."/>
            <person name="Haridas S."/>
            <person name="Kuo A."/>
            <person name="Mondo S."/>
            <person name="Pangilinan J."/>
            <person name="Riley R."/>
            <person name="LaButti K."/>
            <person name="Andreopoulos B."/>
            <person name="Lipzen A."/>
            <person name="Chen C."/>
            <person name="Yan M."/>
            <person name="Daum C."/>
            <person name="Ng V."/>
            <person name="Clum A."/>
            <person name="Steindorff A."/>
            <person name="Ohm R.A."/>
            <person name="Martin F."/>
            <person name="Silar P."/>
            <person name="Natvig D.O."/>
            <person name="Lalanne C."/>
            <person name="Gautier V."/>
            <person name="Ament-Velasquez S.L."/>
            <person name="Kruys A."/>
            <person name="Hutchinson M.I."/>
            <person name="Powell A.J."/>
            <person name="Barry K."/>
            <person name="Miller A.N."/>
            <person name="Grigoriev I.V."/>
            <person name="Debuchy R."/>
            <person name="Gladieux P."/>
            <person name="Hiltunen Thoren M."/>
            <person name="Johannesson H."/>
        </authorList>
    </citation>
    <scope>NUCLEOTIDE SEQUENCE</scope>
    <source>
        <strain evidence="3">CBS 955.72</strain>
    </source>
</reference>